<keyword evidence="2" id="KW-0808">Transferase</keyword>
<accession>A0A831WAZ1</accession>
<reference evidence="2" key="1">
    <citation type="journal article" date="2020" name="mSystems">
        <title>Genome- and Community-Level Interaction Insights into Carbon Utilization and Element Cycling Functions of Hydrothermarchaeota in Hydrothermal Sediment.</title>
        <authorList>
            <person name="Zhou Z."/>
            <person name="Liu Y."/>
            <person name="Xu W."/>
            <person name="Pan J."/>
            <person name="Luo Z.H."/>
            <person name="Li M."/>
        </authorList>
    </citation>
    <scope>NUCLEOTIDE SEQUENCE [LARGE SCALE GENOMIC DNA]</scope>
    <source>
        <strain evidence="2">HyVt-458</strain>
    </source>
</reference>
<dbReference type="GO" id="GO:0032259">
    <property type="term" value="P:methylation"/>
    <property type="evidence" value="ECO:0007669"/>
    <property type="project" value="UniProtKB-KW"/>
</dbReference>
<dbReference type="EMBL" id="DRLF01000319">
    <property type="protein sequence ID" value="HEC07007.1"/>
    <property type="molecule type" value="Genomic_DNA"/>
</dbReference>
<protein>
    <submittedName>
        <fullName evidence="2">SAM-dependent methyltransferase</fullName>
    </submittedName>
</protein>
<dbReference type="InterPro" id="IPR013216">
    <property type="entry name" value="Methyltransf_11"/>
</dbReference>
<sequence>MSNGLDYRHQVAALNQWFGTDLGEMVLAQESLVLQELAKTLFGYYLLELGLLCRPLDYMQFSPIRSRVRAGPCHDEHSELVTLPEQLPLAGDTIDAVVLPHTLDFVVDPRQVLREVERILIPEGRVIITGFNPYSLWGLWRLMPGSSRHLPWKGHFIPYARLHDWLSLLGFDVEQTQTLLFRPPWKKAFLKQRFPRLDRMGQRFWPWSAGVYVIVAVKRVSTLTPVRPRWRLERKLGKVAVQPLANCSQGKLEK</sequence>
<name>A0A831WAZ1_9GAMM</name>
<comment type="caution">
    <text evidence="2">The sequence shown here is derived from an EMBL/GenBank/DDBJ whole genome shotgun (WGS) entry which is preliminary data.</text>
</comment>
<dbReference type="InterPro" id="IPR029063">
    <property type="entry name" value="SAM-dependent_MTases_sf"/>
</dbReference>
<dbReference type="GO" id="GO:0008757">
    <property type="term" value="F:S-adenosylmethionine-dependent methyltransferase activity"/>
    <property type="evidence" value="ECO:0007669"/>
    <property type="project" value="InterPro"/>
</dbReference>
<dbReference type="SUPFAM" id="SSF53335">
    <property type="entry name" value="S-adenosyl-L-methionine-dependent methyltransferases"/>
    <property type="match status" value="1"/>
</dbReference>
<dbReference type="AlphaFoldDB" id="A0A831WAZ1"/>
<gene>
    <name evidence="2" type="ORF">ENJ12_09155</name>
</gene>
<organism evidence="2">
    <name type="scientific">Thiolapillus brandeum</name>
    <dbReference type="NCBI Taxonomy" id="1076588"/>
    <lineage>
        <taxon>Bacteria</taxon>
        <taxon>Pseudomonadati</taxon>
        <taxon>Pseudomonadota</taxon>
        <taxon>Gammaproteobacteria</taxon>
        <taxon>Chromatiales</taxon>
        <taxon>Sedimenticolaceae</taxon>
        <taxon>Thiolapillus</taxon>
    </lineage>
</organism>
<evidence type="ECO:0000313" key="2">
    <source>
        <dbReference type="EMBL" id="HEC07007.1"/>
    </source>
</evidence>
<proteinExistence type="predicted"/>
<dbReference type="Gene3D" id="3.40.50.150">
    <property type="entry name" value="Vaccinia Virus protein VP39"/>
    <property type="match status" value="1"/>
</dbReference>
<dbReference type="Pfam" id="PF08241">
    <property type="entry name" value="Methyltransf_11"/>
    <property type="match status" value="1"/>
</dbReference>
<evidence type="ECO:0000259" key="1">
    <source>
        <dbReference type="Pfam" id="PF08241"/>
    </source>
</evidence>
<dbReference type="Proteomes" id="UP000886339">
    <property type="component" value="Unassembled WGS sequence"/>
</dbReference>
<keyword evidence="2" id="KW-0489">Methyltransferase</keyword>
<feature type="domain" description="Methyltransferase type 11" evidence="1">
    <location>
        <begin position="83"/>
        <end position="128"/>
    </location>
</feature>